<dbReference type="EMBL" id="BK014722">
    <property type="protein sequence ID" value="DAD69521.1"/>
    <property type="molecule type" value="Genomic_DNA"/>
</dbReference>
<evidence type="ECO:0000313" key="1">
    <source>
        <dbReference type="EMBL" id="DAD69521.1"/>
    </source>
</evidence>
<accession>A0A8S5LI32</accession>
<name>A0A8S5LI32_9CAUD</name>
<organism evidence="1">
    <name type="scientific">Siphoviridae sp. ctR0j7</name>
    <dbReference type="NCBI Taxonomy" id="2823580"/>
    <lineage>
        <taxon>Viruses</taxon>
        <taxon>Duplodnaviria</taxon>
        <taxon>Heunggongvirae</taxon>
        <taxon>Uroviricota</taxon>
        <taxon>Caudoviricetes</taxon>
    </lineage>
</organism>
<proteinExistence type="predicted"/>
<sequence>MTSETCLNCQHADFRAAADYWGWKSASVVCKKGEAWRFMPCHSECSNGRFQAALDDVIAKRRAYVEVLLGWD</sequence>
<reference evidence="1" key="1">
    <citation type="journal article" date="2021" name="Proc. Natl. Acad. Sci. U.S.A.">
        <title>A Catalog of Tens of Thousands of Viruses from Human Metagenomes Reveals Hidden Associations with Chronic Diseases.</title>
        <authorList>
            <person name="Tisza M.J."/>
            <person name="Buck C.B."/>
        </authorList>
    </citation>
    <scope>NUCLEOTIDE SEQUENCE</scope>
    <source>
        <strain evidence="1">CtR0j7</strain>
    </source>
</reference>
<protein>
    <submittedName>
        <fullName evidence="1">Uncharacterized protein</fullName>
    </submittedName>
</protein>